<protein>
    <submittedName>
        <fullName evidence="2">Uncharacterized protein</fullName>
    </submittedName>
</protein>
<dbReference type="EMBL" id="ML179086">
    <property type="protein sequence ID" value="THV01689.1"/>
    <property type="molecule type" value="Genomic_DNA"/>
</dbReference>
<feature type="signal peptide" evidence="1">
    <location>
        <begin position="1"/>
        <end position="19"/>
    </location>
</feature>
<evidence type="ECO:0000313" key="2">
    <source>
        <dbReference type="EMBL" id="THV01689.1"/>
    </source>
</evidence>
<proteinExistence type="predicted"/>
<reference evidence="2 3" key="1">
    <citation type="journal article" date="2019" name="Nat. Ecol. Evol.">
        <title>Megaphylogeny resolves global patterns of mushroom evolution.</title>
        <authorList>
            <person name="Varga T."/>
            <person name="Krizsan K."/>
            <person name="Foldi C."/>
            <person name="Dima B."/>
            <person name="Sanchez-Garcia M."/>
            <person name="Sanchez-Ramirez S."/>
            <person name="Szollosi G.J."/>
            <person name="Szarkandi J.G."/>
            <person name="Papp V."/>
            <person name="Albert L."/>
            <person name="Andreopoulos W."/>
            <person name="Angelini C."/>
            <person name="Antonin V."/>
            <person name="Barry K.W."/>
            <person name="Bougher N.L."/>
            <person name="Buchanan P."/>
            <person name="Buyck B."/>
            <person name="Bense V."/>
            <person name="Catcheside P."/>
            <person name="Chovatia M."/>
            <person name="Cooper J."/>
            <person name="Damon W."/>
            <person name="Desjardin D."/>
            <person name="Finy P."/>
            <person name="Geml J."/>
            <person name="Haridas S."/>
            <person name="Hughes K."/>
            <person name="Justo A."/>
            <person name="Karasinski D."/>
            <person name="Kautmanova I."/>
            <person name="Kiss B."/>
            <person name="Kocsube S."/>
            <person name="Kotiranta H."/>
            <person name="LaButti K.M."/>
            <person name="Lechner B.E."/>
            <person name="Liimatainen K."/>
            <person name="Lipzen A."/>
            <person name="Lukacs Z."/>
            <person name="Mihaltcheva S."/>
            <person name="Morgado L.N."/>
            <person name="Niskanen T."/>
            <person name="Noordeloos M.E."/>
            <person name="Ohm R.A."/>
            <person name="Ortiz-Santana B."/>
            <person name="Ovrebo C."/>
            <person name="Racz N."/>
            <person name="Riley R."/>
            <person name="Savchenko A."/>
            <person name="Shiryaev A."/>
            <person name="Soop K."/>
            <person name="Spirin V."/>
            <person name="Szebenyi C."/>
            <person name="Tomsovsky M."/>
            <person name="Tulloss R.E."/>
            <person name="Uehling J."/>
            <person name="Grigoriev I.V."/>
            <person name="Vagvolgyi C."/>
            <person name="Papp T."/>
            <person name="Martin F.M."/>
            <person name="Miettinen O."/>
            <person name="Hibbett D.S."/>
            <person name="Nagy L.G."/>
        </authorList>
    </citation>
    <scope>NUCLEOTIDE SEQUENCE [LARGE SCALE GENOMIC DNA]</scope>
    <source>
        <strain evidence="2 3">CBS 962.96</strain>
    </source>
</reference>
<dbReference type="AlphaFoldDB" id="A0A4S8MHC8"/>
<evidence type="ECO:0000313" key="3">
    <source>
        <dbReference type="Proteomes" id="UP000297245"/>
    </source>
</evidence>
<name>A0A4S8MHC8_DENBC</name>
<keyword evidence="1" id="KW-0732">Signal</keyword>
<organism evidence="2 3">
    <name type="scientific">Dendrothele bispora (strain CBS 962.96)</name>
    <dbReference type="NCBI Taxonomy" id="1314807"/>
    <lineage>
        <taxon>Eukaryota</taxon>
        <taxon>Fungi</taxon>
        <taxon>Dikarya</taxon>
        <taxon>Basidiomycota</taxon>
        <taxon>Agaricomycotina</taxon>
        <taxon>Agaricomycetes</taxon>
        <taxon>Agaricomycetidae</taxon>
        <taxon>Agaricales</taxon>
        <taxon>Agaricales incertae sedis</taxon>
        <taxon>Dendrothele</taxon>
    </lineage>
</organism>
<gene>
    <name evidence="2" type="ORF">K435DRAFT_793158</name>
</gene>
<evidence type="ECO:0000256" key="1">
    <source>
        <dbReference type="SAM" id="SignalP"/>
    </source>
</evidence>
<dbReference type="Proteomes" id="UP000297245">
    <property type="component" value="Unassembled WGS sequence"/>
</dbReference>
<sequence length="329" mass="36224">MLLLCHLILLFTRLYLGLALDVQEPGIMQIVDHINIISQDLPADFWELEKNSNFQSTVVMNISLQDHGILANPLMAIANASGLVAQEIALFNSQSRAASQSLALVAQGQKHIASCNFAINELTVSSIAMADLLKGLGALLVSARDAVSEETRVYSIAVDILSASKLHKNSIGLARVRQNLVFIEKLHEYLSLSSTFCETVEGIIELTANVLRELKLDFNTIRGQWSLVVSIFVLCDSDCVPDSLKIVVQLQGLLATRLIDLERDKRWYVDRIDCDSSLWISENYALGDQAAPTDVVRGTAMFAKEGGHGWSVQQQTTHYPPNNAGNYLV</sequence>
<feature type="chain" id="PRO_5020501266" evidence="1">
    <location>
        <begin position="20"/>
        <end position="329"/>
    </location>
</feature>
<accession>A0A4S8MHC8</accession>
<keyword evidence="3" id="KW-1185">Reference proteome</keyword>